<dbReference type="InterPro" id="IPR019734">
    <property type="entry name" value="TPR_rpt"/>
</dbReference>
<dbReference type="EMBL" id="CP034998">
    <property type="protein sequence ID" value="QAS78185.1"/>
    <property type="molecule type" value="Genomic_DNA"/>
</dbReference>
<name>A0AAE5WMC0_9HYPH</name>
<keyword evidence="6" id="KW-1185">Reference proteome</keyword>
<feature type="domain" description="OmpR/PhoB-type" evidence="4">
    <location>
        <begin position="3"/>
        <end position="101"/>
    </location>
</feature>
<dbReference type="GO" id="GO:0003677">
    <property type="term" value="F:DNA binding"/>
    <property type="evidence" value="ECO:0007669"/>
    <property type="project" value="UniProtKB-UniRule"/>
</dbReference>
<organism evidence="5 6">
    <name type="scientific">Rhizobium acidisoli</name>
    <dbReference type="NCBI Taxonomy" id="1538158"/>
    <lineage>
        <taxon>Bacteria</taxon>
        <taxon>Pseudomonadati</taxon>
        <taxon>Pseudomonadota</taxon>
        <taxon>Alphaproteobacteria</taxon>
        <taxon>Hyphomicrobiales</taxon>
        <taxon>Rhizobiaceae</taxon>
        <taxon>Rhizobium/Agrobacterium group</taxon>
        <taxon>Rhizobium</taxon>
    </lineage>
</organism>
<dbReference type="InterPro" id="IPR016032">
    <property type="entry name" value="Sig_transdc_resp-reg_C-effctor"/>
</dbReference>
<dbReference type="Gene3D" id="1.10.10.10">
    <property type="entry name" value="Winged helix-like DNA-binding domain superfamily/Winged helix DNA-binding domain"/>
    <property type="match status" value="1"/>
</dbReference>
<dbReference type="InterPro" id="IPR011990">
    <property type="entry name" value="TPR-like_helical_dom_sf"/>
</dbReference>
<dbReference type="SUPFAM" id="SSF46894">
    <property type="entry name" value="C-terminal effector domain of the bipartite response regulators"/>
    <property type="match status" value="1"/>
</dbReference>
<evidence type="ECO:0000313" key="6">
    <source>
        <dbReference type="Proteomes" id="UP000220927"/>
    </source>
</evidence>
<evidence type="ECO:0000259" key="4">
    <source>
        <dbReference type="PROSITE" id="PS51755"/>
    </source>
</evidence>
<accession>A0AAE5WMC0</accession>
<protein>
    <submittedName>
        <fullName evidence="5">Tetratricopeptide repeat protein</fullName>
    </submittedName>
</protein>
<dbReference type="KEGG" id="rad:CO657_08910"/>
<sequence length="502" mass="55467">MQASRFAFGPFVLDPAAGTLLRNDDPVAVVDRGVKLLAALVGRPGEILGKAELMDAAWPGRAVEEGNLTVQIAQLRKLLGPAADGGEWIATVPRVGYRFTGALDQPGGVKRKALPLPDRPSIAVLPFVNISDDPEQEFFADGLTEDLTTDLSRMPGLFVIARNSAFSYKGKAVDMRDIAGELGVRYLLEGSARRAAGRVRINAKLIDAISGDHLWAERFDRSLDDIFAVQDEVTERIVEALLGRLRAPPPRNRPSSLEAYDLCVRARRLMDDSPQTAEEAHLMLTRAVSLDPDYAEAYRWLAMNHWMGWIHSGGPTEFNRNLALELARRAVTLDPNDAGCRWVLAYLFAYERDFAEADAAFAKAIELDPNEADTFAALSDITVLAGRVGEGLEHIRKAFRLNPFPASWYYLTLGQAQYAAGQYAAAVETLRRDETYRTSSRRFLAASLAQLGRLDEARAETDLFLVANPHFSIGHWAATEPFRDARTLEHFVDGYRKAGLPE</sequence>
<dbReference type="Pfam" id="PF07721">
    <property type="entry name" value="TPR_4"/>
    <property type="match status" value="2"/>
</dbReference>
<dbReference type="PANTHER" id="PTHR12558:SF33">
    <property type="entry name" value="BLL7664 PROTEIN"/>
    <property type="match status" value="1"/>
</dbReference>
<dbReference type="SUPFAM" id="SSF48452">
    <property type="entry name" value="TPR-like"/>
    <property type="match status" value="1"/>
</dbReference>
<dbReference type="Gene3D" id="1.25.40.10">
    <property type="entry name" value="Tetratricopeptide repeat domain"/>
    <property type="match status" value="2"/>
</dbReference>
<evidence type="ECO:0000256" key="2">
    <source>
        <dbReference type="PROSITE-ProRule" id="PRU00339"/>
    </source>
</evidence>
<dbReference type="Proteomes" id="UP000220927">
    <property type="component" value="Chromosome"/>
</dbReference>
<dbReference type="InterPro" id="IPR001867">
    <property type="entry name" value="OmpR/PhoB-type_DNA-bd"/>
</dbReference>
<dbReference type="Gene3D" id="3.40.50.10070">
    <property type="entry name" value="TolB, N-terminal domain"/>
    <property type="match status" value="1"/>
</dbReference>
<keyword evidence="2" id="KW-0802">TPR repeat</keyword>
<evidence type="ECO:0000256" key="1">
    <source>
        <dbReference type="ARBA" id="ARBA00023125"/>
    </source>
</evidence>
<feature type="DNA-binding region" description="OmpR/PhoB-type" evidence="3">
    <location>
        <begin position="3"/>
        <end position="101"/>
    </location>
</feature>
<dbReference type="InterPro" id="IPR036388">
    <property type="entry name" value="WH-like_DNA-bd_sf"/>
</dbReference>
<dbReference type="PANTHER" id="PTHR12558">
    <property type="entry name" value="CELL DIVISION CYCLE 16,23,27"/>
    <property type="match status" value="1"/>
</dbReference>
<dbReference type="InterPro" id="IPR011717">
    <property type="entry name" value="TPR-4"/>
</dbReference>
<dbReference type="Pfam" id="PF13181">
    <property type="entry name" value="TPR_8"/>
    <property type="match status" value="1"/>
</dbReference>
<dbReference type="GO" id="GO:0042802">
    <property type="term" value="F:identical protein binding"/>
    <property type="evidence" value="ECO:0007669"/>
    <property type="project" value="InterPro"/>
</dbReference>
<reference evidence="5 6" key="1">
    <citation type="submission" date="2019-01" db="EMBL/GenBank/DDBJ databases">
        <title>Genomic insights into the origins and evolution of symbiotic genes in the Phaseolus vulgaris microsymbionts.</title>
        <authorList>
            <person name="Tong W."/>
        </authorList>
    </citation>
    <scope>NUCLEOTIDE SEQUENCE [LARGE SCALE GENOMIC DNA]</scope>
    <source>
        <strain evidence="5 6">FH23</strain>
    </source>
</reference>
<dbReference type="SMART" id="SM00862">
    <property type="entry name" value="Trans_reg_C"/>
    <property type="match status" value="1"/>
</dbReference>
<proteinExistence type="predicted"/>
<evidence type="ECO:0000256" key="3">
    <source>
        <dbReference type="PROSITE-ProRule" id="PRU01091"/>
    </source>
</evidence>
<dbReference type="PROSITE" id="PS51755">
    <property type="entry name" value="OMPR_PHOB"/>
    <property type="match status" value="1"/>
</dbReference>
<evidence type="ECO:0000313" key="5">
    <source>
        <dbReference type="EMBL" id="QAS78185.1"/>
    </source>
</evidence>
<dbReference type="GO" id="GO:0000160">
    <property type="term" value="P:phosphorelay signal transduction system"/>
    <property type="evidence" value="ECO:0007669"/>
    <property type="project" value="InterPro"/>
</dbReference>
<dbReference type="AlphaFoldDB" id="A0AAE5WMC0"/>
<dbReference type="Pfam" id="PF00486">
    <property type="entry name" value="Trans_reg_C"/>
    <property type="match status" value="1"/>
</dbReference>
<dbReference type="GO" id="GO:0006355">
    <property type="term" value="P:regulation of DNA-templated transcription"/>
    <property type="evidence" value="ECO:0007669"/>
    <property type="project" value="InterPro"/>
</dbReference>
<dbReference type="RefSeq" id="WP_054185316.1">
    <property type="nucleotide sequence ID" value="NZ_CP034998.1"/>
</dbReference>
<feature type="repeat" description="TPR" evidence="2">
    <location>
        <begin position="338"/>
        <end position="371"/>
    </location>
</feature>
<gene>
    <name evidence="5" type="ORF">CO657_08910</name>
</gene>
<keyword evidence="1 3" id="KW-0238">DNA-binding</keyword>
<dbReference type="PROSITE" id="PS50005">
    <property type="entry name" value="TPR"/>
    <property type="match status" value="1"/>
</dbReference>
<dbReference type="CDD" id="cd00383">
    <property type="entry name" value="trans_reg_C"/>
    <property type="match status" value="1"/>
</dbReference>